<dbReference type="EMBL" id="MEUG01000001">
    <property type="protein sequence ID" value="OGC28538.1"/>
    <property type="molecule type" value="Genomic_DNA"/>
</dbReference>
<dbReference type="InterPro" id="IPR006675">
    <property type="entry name" value="HDIG_dom"/>
</dbReference>
<reference evidence="2 3" key="1">
    <citation type="journal article" date="2016" name="Nat. Commun.">
        <title>Thousands of microbial genomes shed light on interconnected biogeochemical processes in an aquifer system.</title>
        <authorList>
            <person name="Anantharaman K."/>
            <person name="Brown C.T."/>
            <person name="Hug L.A."/>
            <person name="Sharon I."/>
            <person name="Castelle C.J."/>
            <person name="Probst A.J."/>
            <person name="Thomas B.C."/>
            <person name="Singh A."/>
            <person name="Wilkins M.J."/>
            <person name="Karaoz U."/>
            <person name="Brodie E.L."/>
            <person name="Williams K.H."/>
            <person name="Hubbard S.S."/>
            <person name="Banfield J.F."/>
        </authorList>
    </citation>
    <scope>NUCLEOTIDE SEQUENCE [LARGE SCALE GENOMIC DNA]</scope>
</reference>
<name>A0A1F4T760_UNCSA</name>
<dbReference type="NCBIfam" id="TIGR00277">
    <property type="entry name" value="HDIG"/>
    <property type="match status" value="1"/>
</dbReference>
<evidence type="ECO:0000313" key="3">
    <source>
        <dbReference type="Proteomes" id="UP000178602"/>
    </source>
</evidence>
<dbReference type="AlphaFoldDB" id="A0A1F4T760"/>
<dbReference type="Pfam" id="PF01966">
    <property type="entry name" value="HD"/>
    <property type="match status" value="1"/>
</dbReference>
<proteinExistence type="predicted"/>
<sequence length="179" mass="20498">MLSRAIYRFRQFWNAVFSQYCKNDEKFAALYLRPQELAIFNQLPGFEKKHSVVVARKMLAMSRLHLDLDPSKMARVGLLHDIGKVLERNNVATKAVLVCLRFFLPGAYEYLAEKGRTNRLFRKIYLYKYHGELGAEMLEKIGVSGDILTAVKKHDPKNEPPAGDDPLELALLKRADSSL</sequence>
<accession>A0A1F4T760</accession>
<organism evidence="2 3">
    <name type="scientific">candidate division WOR-1 bacterium RIFOXYC12_FULL_54_18</name>
    <dbReference type="NCBI Taxonomy" id="1802584"/>
    <lineage>
        <taxon>Bacteria</taxon>
        <taxon>Bacillati</taxon>
        <taxon>Saganbacteria</taxon>
    </lineage>
</organism>
<gene>
    <name evidence="2" type="ORF">A3K49_06190</name>
</gene>
<evidence type="ECO:0000259" key="1">
    <source>
        <dbReference type="Pfam" id="PF01966"/>
    </source>
</evidence>
<protein>
    <recommendedName>
        <fullName evidence="1">HD domain-containing protein</fullName>
    </recommendedName>
</protein>
<dbReference type="SUPFAM" id="SSF109604">
    <property type="entry name" value="HD-domain/PDEase-like"/>
    <property type="match status" value="1"/>
</dbReference>
<dbReference type="InterPro" id="IPR006674">
    <property type="entry name" value="HD_domain"/>
</dbReference>
<comment type="caution">
    <text evidence="2">The sequence shown here is derived from an EMBL/GenBank/DDBJ whole genome shotgun (WGS) entry which is preliminary data.</text>
</comment>
<dbReference type="Proteomes" id="UP000178602">
    <property type="component" value="Unassembled WGS sequence"/>
</dbReference>
<evidence type="ECO:0000313" key="2">
    <source>
        <dbReference type="EMBL" id="OGC28538.1"/>
    </source>
</evidence>
<dbReference type="Gene3D" id="1.10.3210.10">
    <property type="entry name" value="Hypothetical protein af1432"/>
    <property type="match status" value="1"/>
</dbReference>
<feature type="domain" description="HD" evidence="1">
    <location>
        <begin position="50"/>
        <end position="177"/>
    </location>
</feature>